<feature type="compositionally biased region" description="Acidic residues" evidence="12">
    <location>
        <begin position="1220"/>
        <end position="1241"/>
    </location>
</feature>
<dbReference type="GO" id="GO:0005634">
    <property type="term" value="C:nucleus"/>
    <property type="evidence" value="ECO:0007669"/>
    <property type="project" value="UniProtKB-SubCell"/>
</dbReference>
<dbReference type="GO" id="GO:0004386">
    <property type="term" value="F:helicase activity"/>
    <property type="evidence" value="ECO:0007669"/>
    <property type="project" value="UniProtKB-KW"/>
</dbReference>
<keyword evidence="3" id="KW-0547">Nucleotide-binding</keyword>
<dbReference type="SMART" id="SM00487">
    <property type="entry name" value="DEXDc"/>
    <property type="match status" value="1"/>
</dbReference>
<keyword evidence="10" id="KW-0539">Nucleus</keyword>
<dbReference type="GO" id="GO:0003677">
    <property type="term" value="F:DNA binding"/>
    <property type="evidence" value="ECO:0007669"/>
    <property type="project" value="InterPro"/>
</dbReference>
<dbReference type="Gene3D" id="3.40.50.300">
    <property type="entry name" value="P-loop containing nucleotide triphosphate hydrolases"/>
    <property type="match status" value="1"/>
</dbReference>
<comment type="similarity">
    <text evidence="2">Belongs to the SNF2/RAD54 helicase family.</text>
</comment>
<feature type="region of interest" description="Disordered" evidence="12">
    <location>
        <begin position="500"/>
        <end position="549"/>
    </location>
</feature>
<feature type="compositionally biased region" description="Basic residues" evidence="12">
    <location>
        <begin position="1206"/>
        <end position="1216"/>
    </location>
</feature>
<dbReference type="PANTHER" id="PTHR10799">
    <property type="entry name" value="SNF2/RAD54 HELICASE FAMILY"/>
    <property type="match status" value="1"/>
</dbReference>
<dbReference type="SUPFAM" id="SSF52540">
    <property type="entry name" value="P-loop containing nucleoside triphosphate hydrolases"/>
    <property type="match status" value="2"/>
</dbReference>
<dbReference type="PROSITE" id="PS51666">
    <property type="entry name" value="QLQ"/>
    <property type="match status" value="1"/>
</dbReference>
<evidence type="ECO:0000256" key="9">
    <source>
        <dbReference type="ARBA" id="ARBA00023163"/>
    </source>
</evidence>
<keyword evidence="9" id="KW-0804">Transcription</keyword>
<gene>
    <name evidence="17" type="ORF">RB653_000841</name>
</gene>
<dbReference type="InterPro" id="IPR027417">
    <property type="entry name" value="P-loop_NTPase"/>
</dbReference>
<evidence type="ECO:0000256" key="1">
    <source>
        <dbReference type="ARBA" id="ARBA00004123"/>
    </source>
</evidence>
<evidence type="ECO:0000259" key="15">
    <source>
        <dbReference type="PROSITE" id="PS51204"/>
    </source>
</evidence>
<dbReference type="InterPro" id="IPR014001">
    <property type="entry name" value="Helicase_ATP-bd"/>
</dbReference>
<dbReference type="SMART" id="SM01314">
    <property type="entry name" value="SnAC"/>
    <property type="match status" value="1"/>
</dbReference>
<dbReference type="Pfam" id="PF00176">
    <property type="entry name" value="SNF2-rel_dom"/>
    <property type="match status" value="1"/>
</dbReference>
<proteinExistence type="inferred from homology"/>
<evidence type="ECO:0000256" key="7">
    <source>
        <dbReference type="ARBA" id="ARBA00023015"/>
    </source>
</evidence>
<keyword evidence="5" id="KW-0347">Helicase</keyword>
<feature type="compositionally biased region" description="Low complexity" evidence="12">
    <location>
        <begin position="221"/>
        <end position="238"/>
    </location>
</feature>
<organism evidence="17 18">
    <name type="scientific">Dictyostelium firmibasis</name>
    <dbReference type="NCBI Taxonomy" id="79012"/>
    <lineage>
        <taxon>Eukaryota</taxon>
        <taxon>Amoebozoa</taxon>
        <taxon>Evosea</taxon>
        <taxon>Eumycetozoa</taxon>
        <taxon>Dictyostelia</taxon>
        <taxon>Dictyosteliales</taxon>
        <taxon>Dictyosteliaceae</taxon>
        <taxon>Dictyostelium</taxon>
    </lineage>
</organism>
<comment type="caution">
    <text evidence="17">The sequence shown here is derived from an EMBL/GenBank/DDBJ whole genome shotgun (WGS) entry which is preliminary data.</text>
</comment>
<dbReference type="PROSITE" id="PS51204">
    <property type="entry name" value="HSA"/>
    <property type="match status" value="1"/>
</dbReference>
<dbReference type="InterPro" id="IPR014012">
    <property type="entry name" value="HSA_dom"/>
</dbReference>
<evidence type="ECO:0000256" key="11">
    <source>
        <dbReference type="SAM" id="Coils"/>
    </source>
</evidence>
<dbReference type="Gene3D" id="1.20.5.170">
    <property type="match status" value="1"/>
</dbReference>
<dbReference type="InterPro" id="IPR001650">
    <property type="entry name" value="Helicase_C-like"/>
</dbReference>
<evidence type="ECO:0000256" key="10">
    <source>
        <dbReference type="ARBA" id="ARBA00023242"/>
    </source>
</evidence>
<evidence type="ECO:0000259" key="13">
    <source>
        <dbReference type="PROSITE" id="PS51192"/>
    </source>
</evidence>
<dbReference type="GO" id="GO:0042393">
    <property type="term" value="F:histone binding"/>
    <property type="evidence" value="ECO:0007669"/>
    <property type="project" value="InterPro"/>
</dbReference>
<evidence type="ECO:0000256" key="12">
    <source>
        <dbReference type="SAM" id="MobiDB-lite"/>
    </source>
</evidence>
<dbReference type="SMART" id="SM00490">
    <property type="entry name" value="HELICc"/>
    <property type="match status" value="1"/>
</dbReference>
<evidence type="ECO:0000259" key="16">
    <source>
        <dbReference type="PROSITE" id="PS51666"/>
    </source>
</evidence>
<reference evidence="17 18" key="1">
    <citation type="submission" date="2023-11" db="EMBL/GenBank/DDBJ databases">
        <title>Dfirmibasis_genome.</title>
        <authorList>
            <person name="Edelbroek B."/>
            <person name="Kjellin J."/>
            <person name="Jerlstrom-Hultqvist J."/>
            <person name="Soderbom F."/>
        </authorList>
    </citation>
    <scope>NUCLEOTIDE SEQUENCE [LARGE SCALE GENOMIC DNA]</scope>
    <source>
        <strain evidence="17 18">TNS-C-14</strain>
    </source>
</reference>
<feature type="region of interest" description="Disordered" evidence="12">
    <location>
        <begin position="1193"/>
        <end position="1559"/>
    </location>
</feature>
<dbReference type="InterPro" id="IPR049730">
    <property type="entry name" value="SNF2/RAD54-like_C"/>
</dbReference>
<feature type="compositionally biased region" description="Basic and acidic residues" evidence="12">
    <location>
        <begin position="1486"/>
        <end position="1505"/>
    </location>
</feature>
<feature type="region of interest" description="Disordered" evidence="12">
    <location>
        <begin position="217"/>
        <end position="238"/>
    </location>
</feature>
<dbReference type="PROSITE" id="PS51194">
    <property type="entry name" value="HELICASE_CTER"/>
    <property type="match status" value="1"/>
</dbReference>
<keyword evidence="8 11" id="KW-0175">Coiled coil</keyword>
<dbReference type="GO" id="GO:0016787">
    <property type="term" value="F:hydrolase activity"/>
    <property type="evidence" value="ECO:0007669"/>
    <property type="project" value="UniProtKB-KW"/>
</dbReference>
<dbReference type="GO" id="GO:0005524">
    <property type="term" value="F:ATP binding"/>
    <property type="evidence" value="ECO:0007669"/>
    <property type="project" value="UniProtKB-KW"/>
</dbReference>
<accession>A0AAN7TXF4</accession>
<evidence type="ECO:0000256" key="3">
    <source>
        <dbReference type="ARBA" id="ARBA00022741"/>
    </source>
</evidence>
<evidence type="ECO:0000313" key="17">
    <source>
        <dbReference type="EMBL" id="KAK5580817.1"/>
    </source>
</evidence>
<dbReference type="SMART" id="SM00384">
    <property type="entry name" value="AT_hook"/>
    <property type="match status" value="2"/>
</dbReference>
<dbReference type="Pfam" id="PF00271">
    <property type="entry name" value="Helicase_C"/>
    <property type="match status" value="1"/>
</dbReference>
<protein>
    <recommendedName>
        <fullName evidence="19">SNF2-related domain-containing protein</fullName>
    </recommendedName>
</protein>
<feature type="domain" description="QLQ" evidence="16">
    <location>
        <begin position="95"/>
        <end position="130"/>
    </location>
</feature>
<feature type="domain" description="HSA" evidence="15">
    <location>
        <begin position="379"/>
        <end position="462"/>
    </location>
</feature>
<dbReference type="PROSITE" id="PS51192">
    <property type="entry name" value="HELICASE_ATP_BIND_1"/>
    <property type="match status" value="1"/>
</dbReference>
<dbReference type="Proteomes" id="UP001344447">
    <property type="component" value="Unassembled WGS sequence"/>
</dbReference>
<evidence type="ECO:0000256" key="5">
    <source>
        <dbReference type="ARBA" id="ARBA00022806"/>
    </source>
</evidence>
<feature type="compositionally biased region" description="Basic residues" evidence="12">
    <location>
        <begin position="1467"/>
        <end position="1477"/>
    </location>
</feature>
<feature type="coiled-coil region" evidence="11">
    <location>
        <begin position="172"/>
        <end position="209"/>
    </location>
</feature>
<feature type="compositionally biased region" description="Low complexity" evidence="12">
    <location>
        <begin position="1506"/>
        <end position="1537"/>
    </location>
</feature>
<keyword evidence="18" id="KW-1185">Reference proteome</keyword>
<feature type="compositionally biased region" description="Basic and acidic residues" evidence="12">
    <location>
        <begin position="1263"/>
        <end position="1287"/>
    </location>
</feature>
<evidence type="ECO:0000256" key="6">
    <source>
        <dbReference type="ARBA" id="ARBA00022840"/>
    </source>
</evidence>
<evidence type="ECO:0008006" key="19">
    <source>
        <dbReference type="Google" id="ProtNLM"/>
    </source>
</evidence>
<evidence type="ECO:0000256" key="2">
    <source>
        <dbReference type="ARBA" id="ARBA00007025"/>
    </source>
</evidence>
<feature type="compositionally biased region" description="Low complexity" evidence="12">
    <location>
        <begin position="1413"/>
        <end position="1454"/>
    </location>
</feature>
<dbReference type="FunFam" id="3.40.50.10810:FF:000015">
    <property type="entry name" value="lymphoid-specific helicase isoform X1"/>
    <property type="match status" value="1"/>
</dbReference>
<keyword evidence="6" id="KW-0067">ATP-binding</keyword>
<keyword evidence="7" id="KW-0805">Transcription regulation</keyword>
<evidence type="ECO:0000256" key="8">
    <source>
        <dbReference type="ARBA" id="ARBA00023054"/>
    </source>
</evidence>
<dbReference type="Gene3D" id="3.40.50.10810">
    <property type="entry name" value="Tandem AAA-ATPase domain"/>
    <property type="match status" value="1"/>
</dbReference>
<dbReference type="InterPro" id="IPR038718">
    <property type="entry name" value="SNF2-like_sf"/>
</dbReference>
<dbReference type="GO" id="GO:0006355">
    <property type="term" value="P:regulation of DNA-templated transcription"/>
    <property type="evidence" value="ECO:0007669"/>
    <property type="project" value="InterPro"/>
</dbReference>
<feature type="compositionally biased region" description="Basic and acidic residues" evidence="12">
    <location>
        <begin position="500"/>
        <end position="518"/>
    </location>
</feature>
<sequence>MAPPNVPDIEMGIDKVNNEDDSLNNIYNASKDPNYRKLVNVLAELKSNGVSDSDPKFTTILQITKLYLMNINNKNNTNTNLNNNNNINSNVNNNNNNNDIIELFKAQVESYKYISRNLPIPVEVLQKMSPILENSPHVPSFKEELLNLKYYPKGLIKLDQNNNPITTNTMSYQQLSCNQRMIQQQKERIQQEQQQAQQQEQIRILLQEKQLRQTESLNHLNGSNGNGNNNNNNNNNNEIEPLTKEEELEKENEIQRLKDLQKPIVYKSCIPASVENIKGLPEAIHAINEREMKIQAKVITRIDELKEIPTHFLPTDVRIRSEIESKQLKLLELQRKLRNDVSLEMEDQVLIRSIQNNSKGYDDNDYNLYVRSIPRLISRPIDQTSSIYDSTTTQLPESILVTHKKKFLEAIAIHARDFKVFHSNNEKFLRQNVIKAIHRYHKEKEKREIERLSRERIRLLKARDTEGYRDLLAKTKNERLEMLLGETDSLLSSIHQLMEKEQTEKRARELEEELKQSEQETNENNVNGTTTTTTTTTSTSSSNDAQPIANITSPLQSTTTILAKKSNNLVIEQPDLMTGGKLKEYQVTGLEWLVSLYTRNLNGILADEMGLGKTVQTIAFISFLYERMNVREPFLVVAPLSTISNWVSEFARWSPKLHVIVYKGKQDERRETARTIPRNAFVVVITSFEYIIKDRKTLGRVHWIYIIIDEGHRIKNKNSKLSVQLRQYHSRNRLLLTGTPLQNDLGELWALLNFLLPTIFNSADTFQNWFNAPFQAKGKNLININEEESLIIINRLHQVLRFFLLRRLKSDVESQLPDKKEKVIKCNMSALQIAMYRSLVEYGVLPIDPDSKEGRSGRLKMKGFNNIVKQLQKICNHPYLFKDEWDINEDLIRTSGKFDTMDQILTKMHASKHRVLIFTQMTEVINLMEEYFSLKEWTFLRLDGSTKPEERAHLVVEWNRPDSPFWIFVLSTHAGGLGMNLQTADTVIIFDSDWNPQMDLQAQDRCHRIGQTNSVSVFRLISANSIEEKILGRATDKLEIDAKIIQAGMFNTHSNDQERRAKLEQFLHGFPNNTLDEVPVDLKEINKLIARDDFEFKQFQEMDKERLKIDQANSKKTRQPIKPRLMVEKELPEWVLATPVTDKDEDIAGKKRSTAIASANSFVHDNLTDNQYARMIEKNMTFDEYKAHLDAKKLKNGKSKKDSEKKKKKGRGRGRKNKSDDEESSEDELEDEGISSDDEESVSTQKPIVERRRATPQQRKQQRQQERFQEINSDNEKDEIIQVDDHPTTNGIENNNNNSDNNNNNNNNDNNNNNNNNNKNNDNNNNNNNNSDNNNNDKNNNDKNNNNDDISSNGNQQSNNGETPTPVKKGRGRPRLSNNPIPKRKLDDLKGKSDDSPKSSKKSLMSETEMSDNDQSMDSGNDNGNSSNNNKNNNGEPSENGEENVNVNVNGNGNATATTNGTPVHTPGKRGRKKKIRPNPEDEEKDKDKEKEIENDNHNEKDKDPNSTTTSTTASTSVGTPSTPSGSSSSVLNTPLSPESPFTTRSGRTRFPKNSSTEQ</sequence>
<feature type="compositionally biased region" description="Basic and acidic residues" evidence="12">
    <location>
        <begin position="1193"/>
        <end position="1205"/>
    </location>
</feature>
<dbReference type="Pfam" id="PF07529">
    <property type="entry name" value="HSA"/>
    <property type="match status" value="1"/>
</dbReference>
<dbReference type="InterPro" id="IPR029295">
    <property type="entry name" value="SnAC"/>
</dbReference>
<evidence type="ECO:0000313" key="18">
    <source>
        <dbReference type="Proteomes" id="UP001344447"/>
    </source>
</evidence>
<feature type="compositionally biased region" description="Basic and acidic residues" evidence="12">
    <location>
        <begin position="1384"/>
        <end position="1398"/>
    </location>
</feature>
<dbReference type="EMBL" id="JAVFKY010000002">
    <property type="protein sequence ID" value="KAK5580817.1"/>
    <property type="molecule type" value="Genomic_DNA"/>
</dbReference>
<comment type="subcellular location">
    <subcellularLocation>
        <location evidence="1">Nucleus</location>
    </subcellularLocation>
</comment>
<dbReference type="InterPro" id="IPR017956">
    <property type="entry name" value="AT_hook_DNA-bd_motif"/>
</dbReference>
<feature type="compositionally biased region" description="Low complexity" evidence="12">
    <location>
        <begin position="1294"/>
        <end position="1360"/>
    </location>
</feature>
<evidence type="ECO:0000259" key="14">
    <source>
        <dbReference type="PROSITE" id="PS51194"/>
    </source>
</evidence>
<keyword evidence="4" id="KW-0378">Hydrolase</keyword>
<feature type="domain" description="Helicase ATP-binding" evidence="13">
    <location>
        <begin position="594"/>
        <end position="758"/>
    </location>
</feature>
<dbReference type="CDD" id="cd18793">
    <property type="entry name" value="SF2_C_SNF"/>
    <property type="match status" value="1"/>
</dbReference>
<feature type="compositionally biased region" description="Polar residues" evidence="12">
    <location>
        <begin position="1540"/>
        <end position="1559"/>
    </location>
</feature>
<name>A0AAN7TXF4_9MYCE</name>
<evidence type="ECO:0000256" key="4">
    <source>
        <dbReference type="ARBA" id="ARBA00022801"/>
    </source>
</evidence>
<dbReference type="InterPro" id="IPR000330">
    <property type="entry name" value="SNF2_N"/>
</dbReference>
<feature type="compositionally biased region" description="Low complexity" evidence="12">
    <location>
        <begin position="529"/>
        <end position="542"/>
    </location>
</feature>
<dbReference type="InterPro" id="IPR014978">
    <property type="entry name" value="Gln-Leu-Gln_QLQ"/>
</dbReference>
<feature type="domain" description="Helicase C-terminal" evidence="14">
    <location>
        <begin position="900"/>
        <end position="1060"/>
    </location>
</feature>